<comment type="caution">
    <text evidence="3">The sequence shown here is derived from an EMBL/GenBank/DDBJ whole genome shotgun (WGS) entry which is preliminary data.</text>
</comment>
<keyword evidence="1" id="KW-0472">Membrane</keyword>
<accession>A0A2W4Z411</accession>
<protein>
    <recommendedName>
        <fullName evidence="2">Cytochrome c oxidase subunit IV bacterial aa3 type domain-containing protein</fullName>
    </recommendedName>
</protein>
<proteinExistence type="predicted"/>
<feature type="domain" description="Cytochrome c oxidase subunit IV bacterial aa3 type" evidence="2">
    <location>
        <begin position="29"/>
        <end position="55"/>
    </location>
</feature>
<gene>
    <name evidence="3" type="ORF">DI632_12100</name>
</gene>
<name>A0A2W4Z411_9SPHN</name>
<dbReference type="InterPro" id="IPR012422">
    <property type="entry name" value="Cyt_c_oxidase_su4_bac-aa3"/>
</dbReference>
<evidence type="ECO:0000259" key="2">
    <source>
        <dbReference type="Pfam" id="PF07835"/>
    </source>
</evidence>
<evidence type="ECO:0000313" key="4">
    <source>
        <dbReference type="Proteomes" id="UP000248614"/>
    </source>
</evidence>
<reference evidence="3 4" key="1">
    <citation type="submission" date="2017-08" db="EMBL/GenBank/DDBJ databases">
        <title>Infants hospitalized years apart are colonized by the same room-sourced microbial strains.</title>
        <authorList>
            <person name="Brooks B."/>
            <person name="Olm M.R."/>
            <person name="Firek B.A."/>
            <person name="Baker R."/>
            <person name="Thomas B.C."/>
            <person name="Morowitz M.J."/>
            <person name="Banfield J.F."/>
        </authorList>
    </citation>
    <scope>NUCLEOTIDE SEQUENCE [LARGE SCALE GENOMIC DNA]</scope>
    <source>
        <strain evidence="3">S2_018_000_R3_110</strain>
    </source>
</reference>
<dbReference type="InterPro" id="IPR036596">
    <property type="entry name" value="Cyt-C_aa3_sf"/>
</dbReference>
<dbReference type="EMBL" id="QFNF01000034">
    <property type="protein sequence ID" value="PZO75182.1"/>
    <property type="molecule type" value="Genomic_DNA"/>
</dbReference>
<dbReference type="SUPFAM" id="SSF81469">
    <property type="entry name" value="Bacterial aa3 type cytochrome c oxidase subunit IV"/>
    <property type="match status" value="1"/>
</dbReference>
<keyword evidence="1" id="KW-1133">Transmembrane helix</keyword>
<evidence type="ECO:0000313" key="3">
    <source>
        <dbReference type="EMBL" id="PZO75182.1"/>
    </source>
</evidence>
<dbReference type="Pfam" id="PF07835">
    <property type="entry name" value="COX4_pro_2"/>
    <property type="match status" value="1"/>
</dbReference>
<evidence type="ECO:0000256" key="1">
    <source>
        <dbReference type="SAM" id="Phobius"/>
    </source>
</evidence>
<dbReference type="Proteomes" id="UP000248614">
    <property type="component" value="Unassembled WGS sequence"/>
</dbReference>
<sequence>MAGRMTRATLHANETNSRGASMAIDGRPPAHAGTYTSFLRWFTWGAVVCAALAALVIYLIAS</sequence>
<dbReference type="AlphaFoldDB" id="A0A2W4Z411"/>
<organism evidence="3 4">
    <name type="scientific">Sphingomonas hengshuiensis</name>
    <dbReference type="NCBI Taxonomy" id="1609977"/>
    <lineage>
        <taxon>Bacteria</taxon>
        <taxon>Pseudomonadati</taxon>
        <taxon>Pseudomonadota</taxon>
        <taxon>Alphaproteobacteria</taxon>
        <taxon>Sphingomonadales</taxon>
        <taxon>Sphingomonadaceae</taxon>
        <taxon>Sphingomonas</taxon>
    </lineage>
</organism>
<feature type="transmembrane region" description="Helical" evidence="1">
    <location>
        <begin position="41"/>
        <end position="61"/>
    </location>
</feature>
<keyword evidence="1" id="KW-0812">Transmembrane</keyword>